<name>A0A0C9YD33_9AGAR</name>
<dbReference type="EMBL" id="KN838555">
    <property type="protein sequence ID" value="KIK06083.1"/>
    <property type="molecule type" value="Genomic_DNA"/>
</dbReference>
<dbReference type="OrthoDB" id="5354526at2759"/>
<protein>
    <recommendedName>
        <fullName evidence="1">F-box domain-containing protein</fullName>
    </recommendedName>
</protein>
<dbReference type="Proteomes" id="UP000054477">
    <property type="component" value="Unassembled WGS sequence"/>
</dbReference>
<dbReference type="STRING" id="1095629.A0A0C9YD33"/>
<reference evidence="2 3" key="1">
    <citation type="submission" date="2014-04" db="EMBL/GenBank/DDBJ databases">
        <authorList>
            <consortium name="DOE Joint Genome Institute"/>
            <person name="Kuo A."/>
            <person name="Kohler A."/>
            <person name="Nagy L.G."/>
            <person name="Floudas D."/>
            <person name="Copeland A."/>
            <person name="Barry K.W."/>
            <person name="Cichocki N."/>
            <person name="Veneault-Fourrey C."/>
            <person name="LaButti K."/>
            <person name="Lindquist E.A."/>
            <person name="Lipzen A."/>
            <person name="Lundell T."/>
            <person name="Morin E."/>
            <person name="Murat C."/>
            <person name="Sun H."/>
            <person name="Tunlid A."/>
            <person name="Henrissat B."/>
            <person name="Grigoriev I.V."/>
            <person name="Hibbett D.S."/>
            <person name="Martin F."/>
            <person name="Nordberg H.P."/>
            <person name="Cantor M.N."/>
            <person name="Hua S.X."/>
        </authorList>
    </citation>
    <scope>NUCLEOTIDE SEQUENCE [LARGE SCALE GENOMIC DNA]</scope>
    <source>
        <strain evidence="2 3">LaAM-08-1</strain>
    </source>
</reference>
<gene>
    <name evidence="2" type="ORF">K443DRAFT_308545</name>
</gene>
<proteinExistence type="predicted"/>
<dbReference type="HOGENOM" id="CLU_021923_0_0_1"/>
<dbReference type="InterPro" id="IPR001810">
    <property type="entry name" value="F-box_dom"/>
</dbReference>
<dbReference type="PROSITE" id="PS50181">
    <property type="entry name" value="FBOX"/>
    <property type="match status" value="1"/>
</dbReference>
<dbReference type="SUPFAM" id="SSF81383">
    <property type="entry name" value="F-box domain"/>
    <property type="match status" value="1"/>
</dbReference>
<dbReference type="Pfam" id="PF12937">
    <property type="entry name" value="F-box-like"/>
    <property type="match status" value="1"/>
</dbReference>
<dbReference type="AlphaFoldDB" id="A0A0C9YD33"/>
<sequence length="636" mass="70262">MEDITIDITTIPADVWLCIFEHLTPASLSSLAQTSSGFHRLTHRSLLRDIRWTNVQAALRNVEDWRGDWRQWCAIPRALTIKLLFEDKTTKSGSTWVVTPSRPLINVSLYNTIHHQLLCFTRLQSLILTNTLITPVLYPILASLSSSLHTLSITHCTYSHRGIWVDSVPMLPPCSSDPDSFSSDPYEYIDHFDFSSLSLNELTLGTFRDSTGPLAPLHPFNLITSSSLTSLTLTCGVSFLLCLRDLTSPSPSSSSLHTHPSSFSLLHTGLPTIQSISLTIVKLTQDGELAISSFLALCTHPDLRVSLRVHDTEIRDRADAFGTSVATTNTPAHAIGVGIRNVWRYQGPVAVLRLLSASRCVSLPSSPPSNQIQKNPISHLLLTDALTTKSLISGLERLGRLDSSPSTPSPQIKVLSVKMHVWDVEVLYAIRGLFRECVQEVRVEFGVGGVGENFAITLGANILPDLKNLRVLKIVQESSCVALTREGRANRHYVGFNTHHHHQGPIDYDSDDDVDDDDNGPVAHPTAAHTNINAGVGVGVTWNTIHNTHNATHVPAWYNHTAGPSNDAAAAKTTCVTQTPTPFDDTDFESYLLGWNRYCPKLRYVQLKRGSAWVRRFEGDAWVERAVVKEDSEVDD</sequence>
<reference evidence="3" key="2">
    <citation type="submission" date="2015-01" db="EMBL/GenBank/DDBJ databases">
        <title>Evolutionary Origins and Diversification of the Mycorrhizal Mutualists.</title>
        <authorList>
            <consortium name="DOE Joint Genome Institute"/>
            <consortium name="Mycorrhizal Genomics Consortium"/>
            <person name="Kohler A."/>
            <person name="Kuo A."/>
            <person name="Nagy L.G."/>
            <person name="Floudas D."/>
            <person name="Copeland A."/>
            <person name="Barry K.W."/>
            <person name="Cichocki N."/>
            <person name="Veneault-Fourrey C."/>
            <person name="LaButti K."/>
            <person name="Lindquist E.A."/>
            <person name="Lipzen A."/>
            <person name="Lundell T."/>
            <person name="Morin E."/>
            <person name="Murat C."/>
            <person name="Riley R."/>
            <person name="Ohm R."/>
            <person name="Sun H."/>
            <person name="Tunlid A."/>
            <person name="Henrissat B."/>
            <person name="Grigoriev I.V."/>
            <person name="Hibbett D.S."/>
            <person name="Martin F."/>
        </authorList>
    </citation>
    <scope>NUCLEOTIDE SEQUENCE [LARGE SCALE GENOMIC DNA]</scope>
    <source>
        <strain evidence="3">LaAM-08-1</strain>
    </source>
</reference>
<evidence type="ECO:0000313" key="2">
    <source>
        <dbReference type="EMBL" id="KIK06083.1"/>
    </source>
</evidence>
<evidence type="ECO:0000259" key="1">
    <source>
        <dbReference type="PROSITE" id="PS50181"/>
    </source>
</evidence>
<feature type="domain" description="F-box" evidence="1">
    <location>
        <begin position="5"/>
        <end position="55"/>
    </location>
</feature>
<dbReference type="InterPro" id="IPR036047">
    <property type="entry name" value="F-box-like_dom_sf"/>
</dbReference>
<organism evidence="2 3">
    <name type="scientific">Laccaria amethystina LaAM-08-1</name>
    <dbReference type="NCBI Taxonomy" id="1095629"/>
    <lineage>
        <taxon>Eukaryota</taxon>
        <taxon>Fungi</taxon>
        <taxon>Dikarya</taxon>
        <taxon>Basidiomycota</taxon>
        <taxon>Agaricomycotina</taxon>
        <taxon>Agaricomycetes</taxon>
        <taxon>Agaricomycetidae</taxon>
        <taxon>Agaricales</taxon>
        <taxon>Agaricineae</taxon>
        <taxon>Hydnangiaceae</taxon>
        <taxon>Laccaria</taxon>
    </lineage>
</organism>
<keyword evidence="3" id="KW-1185">Reference proteome</keyword>
<accession>A0A0C9YD33</accession>
<evidence type="ECO:0000313" key="3">
    <source>
        <dbReference type="Proteomes" id="UP000054477"/>
    </source>
</evidence>